<dbReference type="CDD" id="cd06259">
    <property type="entry name" value="YdcF-like"/>
    <property type="match status" value="1"/>
</dbReference>
<proteinExistence type="predicted"/>
<evidence type="ECO:0000313" key="1">
    <source>
        <dbReference type="EMBL" id="AQP43419.1"/>
    </source>
</evidence>
<dbReference type="KEGG" id="tfl:RPIT_00095"/>
<reference evidence="1 2" key="1">
    <citation type="journal article" date="2016" name="Int. J. Syst. Evol. Microbiol.">
        <title>Tessaracoccus flavus sp. nov., isolated from the drainage system of a lindane-producing factory.</title>
        <authorList>
            <person name="Kumari R."/>
            <person name="Singh P."/>
            <person name="Schumann P."/>
            <person name="Lal R."/>
        </authorList>
    </citation>
    <scope>NUCLEOTIDE SEQUENCE [LARGE SCALE GENOMIC DNA]</scope>
    <source>
        <strain evidence="1 2">RP1T</strain>
    </source>
</reference>
<organism evidence="1 2">
    <name type="scientific">Tessaracoccus flavus</name>
    <dbReference type="NCBI Taxonomy" id="1610493"/>
    <lineage>
        <taxon>Bacteria</taxon>
        <taxon>Bacillati</taxon>
        <taxon>Actinomycetota</taxon>
        <taxon>Actinomycetes</taxon>
        <taxon>Propionibacteriales</taxon>
        <taxon>Propionibacteriaceae</taxon>
        <taxon>Tessaracoccus</taxon>
    </lineage>
</organism>
<dbReference type="STRING" id="1610493.RPIT_00095"/>
<dbReference type="Proteomes" id="UP000188324">
    <property type="component" value="Chromosome"/>
</dbReference>
<dbReference type="AlphaFoldDB" id="A0A1Q2CBD9"/>
<dbReference type="GO" id="GO:0005886">
    <property type="term" value="C:plasma membrane"/>
    <property type="evidence" value="ECO:0007669"/>
    <property type="project" value="TreeGrafter"/>
</dbReference>
<dbReference type="PANTHER" id="PTHR30336">
    <property type="entry name" value="INNER MEMBRANE PROTEIN, PROBABLE PERMEASE"/>
    <property type="match status" value="1"/>
</dbReference>
<keyword evidence="2" id="KW-1185">Reference proteome</keyword>
<dbReference type="Gene3D" id="3.40.50.620">
    <property type="entry name" value="HUPs"/>
    <property type="match status" value="1"/>
</dbReference>
<dbReference type="RefSeq" id="WP_077339318.1">
    <property type="nucleotide sequence ID" value="NZ_CP019605.1"/>
</dbReference>
<dbReference type="OrthoDB" id="9782395at2"/>
<dbReference type="EMBL" id="CP019605">
    <property type="protein sequence ID" value="AQP43419.1"/>
    <property type="molecule type" value="Genomic_DNA"/>
</dbReference>
<evidence type="ECO:0000313" key="2">
    <source>
        <dbReference type="Proteomes" id="UP000188324"/>
    </source>
</evidence>
<dbReference type="Pfam" id="PF02698">
    <property type="entry name" value="DUF218"/>
    <property type="match status" value="1"/>
</dbReference>
<protein>
    <submittedName>
        <fullName evidence="1">Uncharacterized protein</fullName>
    </submittedName>
</protein>
<dbReference type="InterPro" id="IPR014729">
    <property type="entry name" value="Rossmann-like_a/b/a_fold"/>
</dbReference>
<dbReference type="PANTHER" id="PTHR30336:SF20">
    <property type="entry name" value="DUF218 DOMAIN-CONTAINING PROTEIN"/>
    <property type="match status" value="1"/>
</dbReference>
<gene>
    <name evidence="1" type="ORF">RPIT_00095</name>
</gene>
<accession>A0A1Q2CBD9</accession>
<sequence>MSRSHRAAVVACLGGAGALALLPDLAHRWASAQSYGDRATEGGTEAILVLGCPSRDDGSLHPLQRWRCGIAARTMNPRVHRVVFTGRTGDREVTEAAVMAGYAQTLGIPDHVIVLEEEARSTWENLQYSAPLVEEFDVVRIVSDPMHGWRARQFLARQRPDLAAKLAPARDHRWLERPVLKTGTFVYEVIARYRERRAPRLPVE</sequence>
<dbReference type="InterPro" id="IPR051599">
    <property type="entry name" value="Cell_Envelope_Assoc"/>
</dbReference>
<name>A0A1Q2CBD9_9ACTN</name>
<dbReference type="InterPro" id="IPR003848">
    <property type="entry name" value="DUF218"/>
</dbReference>